<evidence type="ECO:0000256" key="4">
    <source>
        <dbReference type="ARBA" id="ARBA00023315"/>
    </source>
</evidence>
<feature type="domain" description="Thiolase N-terminal" evidence="9">
    <location>
        <begin position="5"/>
        <end position="263"/>
    </location>
</feature>
<keyword evidence="3 8" id="KW-0808">Transferase</keyword>
<dbReference type="PROSITE" id="PS00098">
    <property type="entry name" value="THIOLASE_1"/>
    <property type="match status" value="1"/>
</dbReference>
<dbReference type="InterPro" id="IPR020613">
    <property type="entry name" value="Thiolase_CS"/>
</dbReference>
<evidence type="ECO:0000259" key="10">
    <source>
        <dbReference type="Pfam" id="PF02803"/>
    </source>
</evidence>
<feature type="domain" description="Thiolase C-terminal" evidence="10">
    <location>
        <begin position="272"/>
        <end position="392"/>
    </location>
</feature>
<dbReference type="EMBL" id="AHBW01000068">
    <property type="protein sequence ID" value="EHK80448.1"/>
    <property type="molecule type" value="Genomic_DNA"/>
</dbReference>
<evidence type="ECO:0000313" key="12">
    <source>
        <dbReference type="Proteomes" id="UP000005064"/>
    </source>
</evidence>
<evidence type="ECO:0000256" key="5">
    <source>
        <dbReference type="ARBA" id="ARBA00030755"/>
    </source>
</evidence>
<evidence type="ECO:0000256" key="1">
    <source>
        <dbReference type="ARBA" id="ARBA00010982"/>
    </source>
</evidence>
<dbReference type="PIRSF" id="PIRSF000429">
    <property type="entry name" value="Ac-CoA_Ac_transf"/>
    <property type="match status" value="1"/>
</dbReference>
<dbReference type="Proteomes" id="UP000005064">
    <property type="component" value="Unassembled WGS sequence"/>
</dbReference>
<comment type="caution">
    <text evidence="11">The sequence shown here is derived from an EMBL/GenBank/DDBJ whole genome shotgun (WGS) entry which is preliminary data.</text>
</comment>
<organism evidence="11 12">
    <name type="scientific">Rhodococcus pyridinivorans AK37</name>
    <dbReference type="NCBI Taxonomy" id="1114960"/>
    <lineage>
        <taxon>Bacteria</taxon>
        <taxon>Bacillati</taxon>
        <taxon>Actinomycetota</taxon>
        <taxon>Actinomycetes</taxon>
        <taxon>Mycobacteriales</taxon>
        <taxon>Nocardiaceae</taxon>
        <taxon>Rhodococcus</taxon>
    </lineage>
</organism>
<feature type="active site" description="Proton acceptor" evidence="7">
    <location>
        <position position="350"/>
    </location>
</feature>
<sequence>MSSSVIVAGARTPMGRLQGSLKDFSGSDLGGVAISGALERAGVAPEQVEYVIMGQVLTAGAGQIPARQAAVAAGIPMDVPALTINKVCLSGINAIAMADQLIRAGEFDVVVAGGQESMSQAPHMLEKSRAGFKYGDVTLRDHMAYDGLHDIFTDQAMGNLTESANSGDRFVSREEQDAFAAASHQRAARAWKDGLFEDEVVPVSIKQRKGDPIVFAADEGIRPETTTESLGSLRPAFSKDGTVTAGSASQISDGAAAVVVMSKAKAAELGLSWIAEIGRHGVVAGPDSTLQSQPARAIAKACEREGVDPKDLDLIEINEAFAAVGIVSARELGIDPAKVNVNGGAIALGHPLGMSGARIVLHLALELKRRGGGVGAAALCGGGGQGDALIVRVPEN</sequence>
<dbReference type="EC" id="2.3.1.9" evidence="2"/>
<feature type="active site" description="Proton acceptor" evidence="7">
    <location>
        <position position="380"/>
    </location>
</feature>
<accession>H0JYK3</accession>
<evidence type="ECO:0000256" key="8">
    <source>
        <dbReference type="RuleBase" id="RU003557"/>
    </source>
</evidence>
<evidence type="ECO:0000313" key="11">
    <source>
        <dbReference type="EMBL" id="EHK80448.1"/>
    </source>
</evidence>
<dbReference type="SUPFAM" id="SSF53901">
    <property type="entry name" value="Thiolase-like"/>
    <property type="match status" value="2"/>
</dbReference>
<dbReference type="Gene3D" id="3.40.47.10">
    <property type="match status" value="2"/>
</dbReference>
<feature type="active site" description="Acyl-thioester intermediate" evidence="7">
    <location>
        <position position="88"/>
    </location>
</feature>
<dbReference type="PATRIC" id="fig|1114960.4.peg.4939"/>
<dbReference type="Pfam" id="PF02803">
    <property type="entry name" value="Thiolase_C"/>
    <property type="match status" value="1"/>
</dbReference>
<dbReference type="PANTHER" id="PTHR18919">
    <property type="entry name" value="ACETYL-COA C-ACYLTRANSFERASE"/>
    <property type="match status" value="1"/>
</dbReference>
<reference evidence="11 12" key="1">
    <citation type="submission" date="2011-12" db="EMBL/GenBank/DDBJ databases">
        <authorList>
            <person name="Kriszt B."/>
            <person name="Tancsics A."/>
            <person name="Cserhati M."/>
            <person name="Toth A."/>
            <person name="Nagy I."/>
            <person name="Horvath B."/>
            <person name="Tamura T."/>
            <person name="Kukolya J."/>
            <person name="Szoboszlay S."/>
        </authorList>
    </citation>
    <scope>NUCLEOTIDE SEQUENCE [LARGE SCALE GENOMIC DNA]</scope>
    <source>
        <strain evidence="11 12">AK37</strain>
    </source>
</reference>
<dbReference type="PANTHER" id="PTHR18919:SF107">
    <property type="entry name" value="ACETYL-COA ACETYLTRANSFERASE, CYTOSOLIC"/>
    <property type="match status" value="1"/>
</dbReference>
<evidence type="ECO:0000256" key="6">
    <source>
        <dbReference type="ARBA" id="ARBA00040529"/>
    </source>
</evidence>
<name>H0JYK3_9NOCA</name>
<proteinExistence type="inferred from homology"/>
<dbReference type="InterPro" id="IPR016039">
    <property type="entry name" value="Thiolase-like"/>
</dbReference>
<dbReference type="Pfam" id="PF00108">
    <property type="entry name" value="Thiolase_N"/>
    <property type="match status" value="1"/>
</dbReference>
<dbReference type="PROSITE" id="PS00737">
    <property type="entry name" value="THIOLASE_2"/>
    <property type="match status" value="1"/>
</dbReference>
<dbReference type="CDD" id="cd00751">
    <property type="entry name" value="thiolase"/>
    <property type="match status" value="1"/>
</dbReference>
<dbReference type="InterPro" id="IPR020610">
    <property type="entry name" value="Thiolase_AS"/>
</dbReference>
<dbReference type="PROSITE" id="PS00099">
    <property type="entry name" value="THIOLASE_3"/>
    <property type="match status" value="1"/>
</dbReference>
<dbReference type="InterPro" id="IPR020615">
    <property type="entry name" value="Thiolase_acyl_enz_int_AS"/>
</dbReference>
<evidence type="ECO:0000256" key="7">
    <source>
        <dbReference type="PIRSR" id="PIRSR000429-1"/>
    </source>
</evidence>
<comment type="similarity">
    <text evidence="1 8">Belongs to the thiolase-like superfamily. Thiolase family.</text>
</comment>
<dbReference type="NCBIfam" id="TIGR01930">
    <property type="entry name" value="AcCoA-C-Actrans"/>
    <property type="match status" value="1"/>
</dbReference>
<dbReference type="RefSeq" id="WP_006554729.1">
    <property type="nucleotide sequence ID" value="NZ_AHBW01000068.1"/>
</dbReference>
<dbReference type="GO" id="GO:0003985">
    <property type="term" value="F:acetyl-CoA C-acetyltransferase activity"/>
    <property type="evidence" value="ECO:0007669"/>
    <property type="project" value="UniProtKB-EC"/>
</dbReference>
<evidence type="ECO:0000259" key="9">
    <source>
        <dbReference type="Pfam" id="PF00108"/>
    </source>
</evidence>
<evidence type="ECO:0000256" key="2">
    <source>
        <dbReference type="ARBA" id="ARBA00012705"/>
    </source>
</evidence>
<protein>
    <recommendedName>
        <fullName evidence="6">Probable acetyl-CoA acetyltransferase</fullName>
        <ecNumber evidence="2">2.3.1.9</ecNumber>
    </recommendedName>
    <alternativeName>
        <fullName evidence="5">Acetoacetyl-CoA thiolase</fullName>
    </alternativeName>
</protein>
<dbReference type="AlphaFoldDB" id="H0JYK3"/>
<dbReference type="FunFam" id="3.40.47.10:FF:000010">
    <property type="entry name" value="Acetyl-CoA acetyltransferase (Thiolase)"/>
    <property type="match status" value="1"/>
</dbReference>
<dbReference type="InterPro" id="IPR020617">
    <property type="entry name" value="Thiolase_C"/>
</dbReference>
<evidence type="ECO:0000256" key="3">
    <source>
        <dbReference type="ARBA" id="ARBA00022679"/>
    </source>
</evidence>
<dbReference type="InterPro" id="IPR002155">
    <property type="entry name" value="Thiolase"/>
</dbReference>
<keyword evidence="4 8" id="KW-0012">Acyltransferase</keyword>
<gene>
    <name evidence="11" type="ORF">AK37_24239</name>
</gene>
<dbReference type="InterPro" id="IPR020616">
    <property type="entry name" value="Thiolase_N"/>
</dbReference>